<reference evidence="2 3" key="1">
    <citation type="journal article" date="2017" name="Sci. Rep.">
        <title>Revealing the Saline Adaptation Strategies of the Halophilic Bacterium Halomonas beimenensis through High-throughput Omics and Transposon Mutagenesis Approaches.</title>
        <authorList>
            <person name="Chen Y.H."/>
            <person name="Lin S.S."/>
            <person name="Shyu Y.T."/>
        </authorList>
    </citation>
    <scope>NUCLEOTIDE SEQUENCE [LARGE SCALE GENOMIC DNA]</scope>
    <source>
        <strain evidence="2 3">NTU-111</strain>
    </source>
</reference>
<dbReference type="AlphaFoldDB" id="A0A291P563"/>
<organism evidence="2 3">
    <name type="scientific">Halomonas beimenensis</name>
    <dbReference type="NCBI Taxonomy" id="475662"/>
    <lineage>
        <taxon>Bacteria</taxon>
        <taxon>Pseudomonadati</taxon>
        <taxon>Pseudomonadota</taxon>
        <taxon>Gammaproteobacteria</taxon>
        <taxon>Oceanospirillales</taxon>
        <taxon>Halomonadaceae</taxon>
        <taxon>Halomonas</taxon>
    </lineage>
</organism>
<proteinExistence type="predicted"/>
<dbReference type="KEGG" id="hbe:BEI_1011"/>
<dbReference type="Proteomes" id="UP000219993">
    <property type="component" value="Chromosome"/>
</dbReference>
<protein>
    <recommendedName>
        <fullName evidence="1">Transposase IS66 C-terminal domain-containing protein</fullName>
    </recommendedName>
</protein>
<gene>
    <name evidence="2" type="ORF">BEI_1011</name>
</gene>
<dbReference type="Pfam" id="PF13817">
    <property type="entry name" value="DDE_Tnp_IS66_C"/>
    <property type="match status" value="1"/>
</dbReference>
<dbReference type="InterPro" id="IPR039552">
    <property type="entry name" value="IS66_C"/>
</dbReference>
<evidence type="ECO:0000313" key="2">
    <source>
        <dbReference type="EMBL" id="ATJ81998.1"/>
    </source>
</evidence>
<keyword evidence="3" id="KW-1185">Reference proteome</keyword>
<evidence type="ECO:0000259" key="1">
    <source>
        <dbReference type="Pfam" id="PF13817"/>
    </source>
</evidence>
<evidence type="ECO:0000313" key="3">
    <source>
        <dbReference type="Proteomes" id="UP000219993"/>
    </source>
</evidence>
<name>A0A291P563_9GAMM</name>
<accession>A0A291P563</accession>
<dbReference type="EMBL" id="CP021435">
    <property type="protein sequence ID" value="ATJ81998.1"/>
    <property type="molecule type" value="Genomic_DNA"/>
</dbReference>
<sequence length="45" mass="5282">MSLIQCAKLNGHEPCAYLKDVLERLPICKSRQISELRPHNWHHTD</sequence>
<feature type="domain" description="Transposase IS66 C-terminal" evidence="1">
    <location>
        <begin position="2"/>
        <end position="39"/>
    </location>
</feature>